<reference evidence="2 3" key="1">
    <citation type="journal article" date="2015" name="Int. J. Syst. Evol. Microbiol.">
        <title>Flavisolibacter ginsenosidimutans sp. nov., with ginsenoside-converting activity isolated from soil used for cultivating ginseng.</title>
        <authorList>
            <person name="Zhao Y."/>
            <person name="Liu Q."/>
            <person name="Kang M.S."/>
            <person name="Jin F."/>
            <person name="Yu H."/>
            <person name="Im W.T."/>
        </authorList>
    </citation>
    <scope>NUCLEOTIDE SEQUENCE [LARGE SCALE GENOMIC DNA]</scope>
    <source>
        <strain evidence="2 3">Gsoil 636</strain>
    </source>
</reference>
<keyword evidence="3" id="KW-1185">Reference proteome</keyword>
<name>A0A5B8UGP5_9BACT</name>
<evidence type="ECO:0000313" key="3">
    <source>
        <dbReference type="Proteomes" id="UP000321204"/>
    </source>
</evidence>
<dbReference type="OrthoDB" id="9777694at2"/>
<evidence type="ECO:0000313" key="2">
    <source>
        <dbReference type="EMBL" id="QEC55270.1"/>
    </source>
</evidence>
<organism evidence="2 3">
    <name type="scientific">Flavisolibacter ginsenosidimutans</name>
    <dbReference type="NCBI Taxonomy" id="661481"/>
    <lineage>
        <taxon>Bacteria</taxon>
        <taxon>Pseudomonadati</taxon>
        <taxon>Bacteroidota</taxon>
        <taxon>Chitinophagia</taxon>
        <taxon>Chitinophagales</taxon>
        <taxon>Chitinophagaceae</taxon>
        <taxon>Flavisolibacter</taxon>
    </lineage>
</organism>
<keyword evidence="1" id="KW-0175">Coiled coil</keyword>
<protein>
    <submittedName>
        <fullName evidence="2">Uncharacterized protein</fullName>
    </submittedName>
</protein>
<feature type="coiled-coil region" evidence="1">
    <location>
        <begin position="261"/>
        <end position="293"/>
    </location>
</feature>
<gene>
    <name evidence="2" type="ORF">FSB75_04900</name>
</gene>
<accession>A0A5B8UGP5</accession>
<dbReference type="RefSeq" id="WP_146783634.1">
    <property type="nucleotide sequence ID" value="NZ_BAABIO010000006.1"/>
</dbReference>
<dbReference type="EMBL" id="CP042433">
    <property type="protein sequence ID" value="QEC55270.1"/>
    <property type="molecule type" value="Genomic_DNA"/>
</dbReference>
<dbReference type="Proteomes" id="UP000321204">
    <property type="component" value="Chromosome"/>
</dbReference>
<evidence type="ECO:0000256" key="1">
    <source>
        <dbReference type="SAM" id="Coils"/>
    </source>
</evidence>
<dbReference type="AlphaFoldDB" id="A0A5B8UGP5"/>
<dbReference type="KEGG" id="fgg:FSB75_04900"/>
<sequence>MDPIVLSRKELYELVWQESMLSLSKRYNISDVGLRKMCIRMEIPVPPAGYWTKVQFGKKVKKTALSANYKGEETAKLRLRDENNPAADRNSPSLRTLKIQEVERDGSLSLQIPEKLLKPDPLIAQTKIILSKQKPDGYNYIGIVSSSYDGLDIRVAKTNVDRALLFFDTLIKAFKARGHTVEIRNRKTLVIVSGHDFELFLREKMRKETVQERTWTRQIFHPKGILALQVGGWYGREYKDGSIRLEEQLAKIIAGLELSAAQRTERDLAYEKARIERAERERLAKELQERKQQDLINFKKLLIDSDRWHKAENLRRYIHELEVRAEKNRSPETQEWLAWAKRKADWYDPFIESPDELLADVDQNTLEFPKKPYGYVWGY</sequence>
<proteinExistence type="predicted"/>